<feature type="domain" description="C2H2-type" evidence="6">
    <location>
        <begin position="432"/>
        <end position="461"/>
    </location>
</feature>
<dbReference type="Pfam" id="PF00096">
    <property type="entry name" value="zf-C2H2"/>
    <property type="match status" value="3"/>
</dbReference>
<dbReference type="PANTHER" id="PTHR23235:SF156">
    <property type="entry name" value="KRUPPEL-LIKE FACTOR 18"/>
    <property type="match status" value="1"/>
</dbReference>
<dbReference type="Gene3D" id="3.30.160.60">
    <property type="entry name" value="Classic Zinc Finger"/>
    <property type="match status" value="3"/>
</dbReference>
<evidence type="ECO:0000256" key="5">
    <source>
        <dbReference type="PROSITE-ProRule" id="PRU00042"/>
    </source>
</evidence>
<proteinExistence type="predicted"/>
<keyword evidence="2" id="KW-0677">Repeat</keyword>
<dbReference type="PANTHER" id="PTHR23235">
    <property type="entry name" value="KRUEPPEL-LIKE TRANSCRIPTION FACTOR"/>
    <property type="match status" value="1"/>
</dbReference>
<comment type="caution">
    <text evidence="7">The sequence shown here is derived from an EMBL/GenBank/DDBJ whole genome shotgun (WGS) entry which is preliminary data.</text>
</comment>
<organism evidence="7 8">
    <name type="scientific">Clavelina lepadiformis</name>
    <name type="common">Light-bulb sea squirt</name>
    <name type="synonym">Ascidia lepadiformis</name>
    <dbReference type="NCBI Taxonomy" id="159417"/>
    <lineage>
        <taxon>Eukaryota</taxon>
        <taxon>Metazoa</taxon>
        <taxon>Chordata</taxon>
        <taxon>Tunicata</taxon>
        <taxon>Ascidiacea</taxon>
        <taxon>Aplousobranchia</taxon>
        <taxon>Clavelinidae</taxon>
        <taxon>Clavelina</taxon>
    </lineage>
</organism>
<dbReference type="SUPFAM" id="SSF57667">
    <property type="entry name" value="beta-beta-alpha zinc fingers"/>
    <property type="match status" value="2"/>
</dbReference>
<evidence type="ECO:0000313" key="8">
    <source>
        <dbReference type="Proteomes" id="UP001642483"/>
    </source>
</evidence>
<accession>A0ABP0F8N1</accession>
<feature type="domain" description="C2H2-type" evidence="6">
    <location>
        <begin position="462"/>
        <end position="491"/>
    </location>
</feature>
<feature type="domain" description="C2H2-type" evidence="6">
    <location>
        <begin position="492"/>
        <end position="515"/>
    </location>
</feature>
<keyword evidence="1" id="KW-0479">Metal-binding</keyword>
<keyword evidence="4" id="KW-0862">Zinc</keyword>
<keyword evidence="3 5" id="KW-0863">Zinc-finger</keyword>
<evidence type="ECO:0000259" key="6">
    <source>
        <dbReference type="PROSITE" id="PS50157"/>
    </source>
</evidence>
<dbReference type="SMART" id="SM00355">
    <property type="entry name" value="ZnF_C2H2"/>
    <property type="match status" value="3"/>
</dbReference>
<evidence type="ECO:0000256" key="1">
    <source>
        <dbReference type="ARBA" id="ARBA00022723"/>
    </source>
</evidence>
<name>A0ABP0F8N1_CLALP</name>
<dbReference type="PROSITE" id="PS50157">
    <property type="entry name" value="ZINC_FINGER_C2H2_2"/>
    <property type="match status" value="3"/>
</dbReference>
<dbReference type="EMBL" id="CAWYQH010000024">
    <property type="protein sequence ID" value="CAK8675766.1"/>
    <property type="molecule type" value="Genomic_DNA"/>
</dbReference>
<evidence type="ECO:0000313" key="7">
    <source>
        <dbReference type="EMBL" id="CAK8675766.1"/>
    </source>
</evidence>
<protein>
    <recommendedName>
        <fullName evidence="6">C2H2-type domain-containing protein</fullName>
    </recommendedName>
</protein>
<sequence>MIRLDVSGTEELSTHQQFNILSPIENTTSDKVLMDLENLWEENPNCLESILSTPSGLSDNDSTDSFHDISGSCQNTACKLASIGDTFSRNTNVQFNKTNSVSEKLTTLRQTASADVALNGFFNELLDHEQDLGKMTTNDVDVLPDFYTGSMLTVDSKISQADTITNTFLADYNTLSKKPATKCELQTTLQDFAHENYSSKAKQVWTTEVYQQPQIIQGLVTPPISPDENDNRTSPFQIAMNPSQTTTETYSLSSQSTFVQSVPCHQSQTNDSFMPQNFCQPQYATTSDAQELYYRDEQQSYLQSLNYKVKVEPGQAPIRESSPKDHGGQLHPQDLSVQSFAHRPTFFHMQTPQQWSSHEVPNNTFLFNPHNVRMFVPHKTEHQEDFVNGKIISGYPMPNQAPCVRVYGEAPVEKSKRSGSRRYWTRRKATSHTCGYMGCPKTYTKSSHLKAHMRTHTGEKPYHCTWPGCGWRFARSDELTRHYRKHTGHRPFKCTMCERAFSRSDHLALHMKRHL</sequence>
<gene>
    <name evidence="7" type="ORF">CVLEPA_LOCUS5307</name>
</gene>
<evidence type="ECO:0000256" key="2">
    <source>
        <dbReference type="ARBA" id="ARBA00022737"/>
    </source>
</evidence>
<dbReference type="Proteomes" id="UP001642483">
    <property type="component" value="Unassembled WGS sequence"/>
</dbReference>
<reference evidence="7 8" key="1">
    <citation type="submission" date="2024-02" db="EMBL/GenBank/DDBJ databases">
        <authorList>
            <person name="Daric V."/>
            <person name="Darras S."/>
        </authorList>
    </citation>
    <scope>NUCLEOTIDE SEQUENCE [LARGE SCALE GENOMIC DNA]</scope>
</reference>
<dbReference type="PROSITE" id="PS00028">
    <property type="entry name" value="ZINC_FINGER_C2H2_1"/>
    <property type="match status" value="3"/>
</dbReference>
<evidence type="ECO:0000256" key="4">
    <source>
        <dbReference type="ARBA" id="ARBA00022833"/>
    </source>
</evidence>
<keyword evidence="8" id="KW-1185">Reference proteome</keyword>
<dbReference type="InterPro" id="IPR036236">
    <property type="entry name" value="Znf_C2H2_sf"/>
</dbReference>
<dbReference type="InterPro" id="IPR013087">
    <property type="entry name" value="Znf_C2H2_type"/>
</dbReference>
<evidence type="ECO:0000256" key="3">
    <source>
        <dbReference type="ARBA" id="ARBA00022771"/>
    </source>
</evidence>